<sequence>MTAEKLSRIFQVSANTVYLTDDSNVALFPGGVSGVFSTLDLTPKGHYEVHGEDMDLTPAGSTSQRFAFMRTPAAASAGSASQRVTPSPSTATKTFQRSVYLAEVVGGRLIPNRMVVVRFLECEASLQGIVGKVQDAIGNYNPIILTDAQGNAILESEGSQYWKQNARKILAVPEQDFNSLQGTKRKRLSSRKDDDTAGLGEVGDKIEELVMASQNLPAVTAAIKELTDLAVTQRVYLTAPKLQTIKEGFSCVVCRSVYKTDTIALFPPHSTSSI</sequence>
<evidence type="ECO:0000313" key="1">
    <source>
        <dbReference type="EMBL" id="KAF5901330.1"/>
    </source>
</evidence>
<dbReference type="OrthoDB" id="8929563at2759"/>
<organism evidence="1 2">
    <name type="scientific">Clarias magur</name>
    <name type="common">Asian catfish</name>
    <name type="synonym">Macropteronotus magur</name>
    <dbReference type="NCBI Taxonomy" id="1594786"/>
    <lineage>
        <taxon>Eukaryota</taxon>
        <taxon>Metazoa</taxon>
        <taxon>Chordata</taxon>
        <taxon>Craniata</taxon>
        <taxon>Vertebrata</taxon>
        <taxon>Euteleostomi</taxon>
        <taxon>Actinopterygii</taxon>
        <taxon>Neopterygii</taxon>
        <taxon>Teleostei</taxon>
        <taxon>Ostariophysi</taxon>
        <taxon>Siluriformes</taxon>
        <taxon>Clariidae</taxon>
        <taxon>Clarias</taxon>
    </lineage>
</organism>
<comment type="caution">
    <text evidence="1">The sequence shown here is derived from an EMBL/GenBank/DDBJ whole genome shotgun (WGS) entry which is preliminary data.</text>
</comment>
<gene>
    <name evidence="1" type="ORF">DAT39_008961</name>
</gene>
<name>A0A8J4TT48_CLAMG</name>
<dbReference type="AlphaFoldDB" id="A0A8J4TT48"/>
<keyword evidence="2" id="KW-1185">Reference proteome</keyword>
<dbReference type="EMBL" id="QNUK01000115">
    <property type="protein sequence ID" value="KAF5901330.1"/>
    <property type="molecule type" value="Genomic_DNA"/>
</dbReference>
<accession>A0A8J4TT48</accession>
<evidence type="ECO:0000313" key="2">
    <source>
        <dbReference type="Proteomes" id="UP000727407"/>
    </source>
</evidence>
<reference evidence="1" key="1">
    <citation type="submission" date="2020-07" db="EMBL/GenBank/DDBJ databases">
        <title>Clarias magur genome sequencing, assembly and annotation.</title>
        <authorList>
            <person name="Kushwaha B."/>
            <person name="Kumar R."/>
            <person name="Das P."/>
            <person name="Joshi C.G."/>
            <person name="Kumar D."/>
            <person name="Nagpure N.S."/>
            <person name="Pandey M."/>
            <person name="Agarwal S."/>
            <person name="Srivastava S."/>
            <person name="Singh M."/>
            <person name="Sahoo L."/>
            <person name="Jayasankar P."/>
            <person name="Meher P.K."/>
            <person name="Koringa P.G."/>
            <person name="Iquebal M.A."/>
            <person name="Das S.P."/>
            <person name="Bit A."/>
            <person name="Patnaik S."/>
            <person name="Patel N."/>
            <person name="Shah T.M."/>
            <person name="Hinsu A."/>
            <person name="Jena J.K."/>
        </authorList>
    </citation>
    <scope>NUCLEOTIDE SEQUENCE</scope>
    <source>
        <strain evidence="1">CIFAMagur01</strain>
        <tissue evidence="1">Testis</tissue>
    </source>
</reference>
<protein>
    <submittedName>
        <fullName evidence="1">E3 ubiquitin-protein ligase UHRF2-like isoform X1</fullName>
    </submittedName>
</protein>
<dbReference type="Proteomes" id="UP000727407">
    <property type="component" value="Unassembled WGS sequence"/>
</dbReference>
<proteinExistence type="predicted"/>